<protein>
    <submittedName>
        <fullName evidence="1">Uncharacterized protein</fullName>
    </submittedName>
</protein>
<proteinExistence type="predicted"/>
<reference evidence="1" key="1">
    <citation type="submission" date="2022-07" db="EMBL/GenBank/DDBJ databases">
        <title>The genome of Lyophyllum shimeji provides insight into the initial evolution of ectomycorrhizal fungal genome.</title>
        <authorList>
            <person name="Kobayashi Y."/>
            <person name="Shibata T."/>
            <person name="Hirakawa H."/>
            <person name="Shigenobu S."/>
            <person name="Nishiyama T."/>
            <person name="Yamada A."/>
            <person name="Hasebe M."/>
            <person name="Kawaguchi M."/>
        </authorList>
    </citation>
    <scope>NUCLEOTIDE SEQUENCE</scope>
    <source>
        <strain evidence="1">AT787</strain>
    </source>
</reference>
<name>A0A9P3PXR1_LYOSH</name>
<organism evidence="1 2">
    <name type="scientific">Lyophyllum shimeji</name>
    <name type="common">Hon-shimeji</name>
    <name type="synonym">Tricholoma shimeji</name>
    <dbReference type="NCBI Taxonomy" id="47721"/>
    <lineage>
        <taxon>Eukaryota</taxon>
        <taxon>Fungi</taxon>
        <taxon>Dikarya</taxon>
        <taxon>Basidiomycota</taxon>
        <taxon>Agaricomycotina</taxon>
        <taxon>Agaricomycetes</taxon>
        <taxon>Agaricomycetidae</taxon>
        <taxon>Agaricales</taxon>
        <taxon>Tricholomatineae</taxon>
        <taxon>Lyophyllaceae</taxon>
        <taxon>Lyophyllum</taxon>
    </lineage>
</organism>
<dbReference type="AlphaFoldDB" id="A0A9P3PXR1"/>
<accession>A0A9P3PXR1</accession>
<dbReference type="Proteomes" id="UP001063166">
    <property type="component" value="Unassembled WGS sequence"/>
</dbReference>
<sequence>MISIMDTTSRELRSINERLEVGTVFHICVTAFRSNVLQNLSGATWPVQCLPNHGNVLFTFSTVKAKDAQGKEIPVNDADSDGTVKP</sequence>
<gene>
    <name evidence="1" type="ORF">LshimejAT787_1400150</name>
</gene>
<keyword evidence="2" id="KW-1185">Reference proteome</keyword>
<comment type="caution">
    <text evidence="1">The sequence shown here is derived from an EMBL/GenBank/DDBJ whole genome shotgun (WGS) entry which is preliminary data.</text>
</comment>
<dbReference type="EMBL" id="BRPK01000014">
    <property type="protein sequence ID" value="GLB43503.1"/>
    <property type="molecule type" value="Genomic_DNA"/>
</dbReference>
<evidence type="ECO:0000313" key="2">
    <source>
        <dbReference type="Proteomes" id="UP001063166"/>
    </source>
</evidence>
<evidence type="ECO:0000313" key="1">
    <source>
        <dbReference type="EMBL" id="GLB43503.1"/>
    </source>
</evidence>